<evidence type="ECO:0000313" key="3">
    <source>
        <dbReference type="Proteomes" id="UP000694843"/>
    </source>
</evidence>
<reference evidence="4" key="1">
    <citation type="submission" date="2025-08" db="UniProtKB">
        <authorList>
            <consortium name="RefSeq"/>
        </authorList>
    </citation>
    <scope>IDENTIFICATION</scope>
    <source>
        <tissue evidence="4">Whole organism</tissue>
    </source>
</reference>
<dbReference type="AlphaFoldDB" id="A0A8B7NZL1"/>
<keyword evidence="1" id="KW-1133">Transmembrane helix</keyword>
<evidence type="ECO:0000256" key="1">
    <source>
        <dbReference type="SAM" id="Phobius"/>
    </source>
</evidence>
<keyword evidence="3" id="KW-1185">Reference proteome</keyword>
<dbReference type="KEGG" id="hazt:108674829"/>
<organism evidence="3 4">
    <name type="scientific">Hyalella azteca</name>
    <name type="common">Amphipod</name>
    <dbReference type="NCBI Taxonomy" id="294128"/>
    <lineage>
        <taxon>Eukaryota</taxon>
        <taxon>Metazoa</taxon>
        <taxon>Ecdysozoa</taxon>
        <taxon>Arthropoda</taxon>
        <taxon>Crustacea</taxon>
        <taxon>Multicrustacea</taxon>
        <taxon>Malacostraca</taxon>
        <taxon>Eumalacostraca</taxon>
        <taxon>Peracarida</taxon>
        <taxon>Amphipoda</taxon>
        <taxon>Senticaudata</taxon>
        <taxon>Talitrida</taxon>
        <taxon>Talitroidea</taxon>
        <taxon>Hyalellidae</taxon>
        <taxon>Hyalella</taxon>
    </lineage>
</organism>
<keyword evidence="2" id="KW-0732">Signal</keyword>
<gene>
    <name evidence="4" type="primary">LOC108674829</name>
</gene>
<dbReference type="Proteomes" id="UP000694843">
    <property type="component" value="Unplaced"/>
</dbReference>
<feature type="transmembrane region" description="Helical" evidence="1">
    <location>
        <begin position="226"/>
        <end position="247"/>
    </location>
</feature>
<accession>A0A8B7NZL1</accession>
<evidence type="ECO:0000256" key="2">
    <source>
        <dbReference type="SAM" id="SignalP"/>
    </source>
</evidence>
<sequence>MKQGAVLLSFSTLMLSLLSTQAMKDPLEEDEFLDKNGILYEDTSYYIDPNDMLADVTLRRQVIKKKAALDESMEKQKRIAHGINECMNIERELHSCQAQHDLLQQQLQSKETSNAKLVSKLSEGNAVDFELHYRRALSLLLQSLQVQTHGWAASSTMQRQLTFVLSEELVTGLQHCIKNKSSGDLVRHCDQVISSLYDAVELAENEIRSSFLWPSFEISSIHGIEMLTLMLTAVIVSLVGWAAILLLWDVRTKRRWWPFMVLLLVLVFTLCCLWNWSIMVKVGTVLPLELECHDQGRYCAASGTGVS</sequence>
<keyword evidence="1" id="KW-0812">Transmembrane</keyword>
<proteinExistence type="predicted"/>
<dbReference type="RefSeq" id="XP_018018291.1">
    <property type="nucleotide sequence ID" value="XM_018162802.2"/>
</dbReference>
<protein>
    <submittedName>
        <fullName evidence="4">Uncharacterized protein LOC108674829</fullName>
    </submittedName>
</protein>
<dbReference type="OrthoDB" id="10649610at2759"/>
<evidence type="ECO:0000313" key="4">
    <source>
        <dbReference type="RefSeq" id="XP_018018291.1"/>
    </source>
</evidence>
<keyword evidence="1" id="KW-0472">Membrane</keyword>
<feature type="chain" id="PRO_5034264645" evidence="2">
    <location>
        <begin position="23"/>
        <end position="307"/>
    </location>
</feature>
<feature type="transmembrane region" description="Helical" evidence="1">
    <location>
        <begin position="259"/>
        <end position="278"/>
    </location>
</feature>
<dbReference type="GeneID" id="108674829"/>
<name>A0A8B7NZL1_HYAAZ</name>
<feature type="signal peptide" evidence="2">
    <location>
        <begin position="1"/>
        <end position="22"/>
    </location>
</feature>